<gene>
    <name evidence="1" type="ORF">BS47DRAFT_1392346</name>
</gene>
<name>A0A9P6AYZ8_9AGAM</name>
<dbReference type="OrthoDB" id="3365698at2759"/>
<comment type="caution">
    <text evidence="1">The sequence shown here is derived from an EMBL/GenBank/DDBJ whole genome shotgun (WGS) entry which is preliminary data.</text>
</comment>
<dbReference type="EMBL" id="MU128959">
    <property type="protein sequence ID" value="KAF9514603.1"/>
    <property type="molecule type" value="Genomic_DNA"/>
</dbReference>
<proteinExistence type="predicted"/>
<sequence length="483" mass="55269">MAHTFDEQLSRLIHIADNLELEPFIVNLFPIYAEHDKNIRPSRRESLERVCASVDARLEKLRHITSKIQLLERDLRHRRACVLNACAPVESLSPEVLGAIFATAVAASPPQWARRLAVNITHVSSFWRAVAIRQPLMWRRVVLCDANRSWHRRWSVNGLAEEWIRRASNSPLDVLVEQQFFRTLKRLEIPNWKIRSLSLVDVDIESDHRYLNGSDWSYIENLSLPSLETLRITTLHSASSKITFNTNTNLFPTLRELIITGDWEPLLRDLLPLYGSQLRSLFLGGGSLGLNACKTISCFCPALEVLCLEDNVAESSTWTDEDAILRDEVWMFKTIIHLETRNISPALSNMLIRQARFPNLRSYVMTMLSTKRDDLRAAYPNLLLKVIEQARFLEDLEIRGPQREVITLLEGFLEATVPQSSHNLDSSSVSLPPSLHTLRLSWAPYWNLRDTGLGSIINMLRSRLWDEAHDASDVDKVSPSLIT</sequence>
<accession>A0A9P6AYZ8</accession>
<evidence type="ECO:0000313" key="2">
    <source>
        <dbReference type="Proteomes" id="UP000886523"/>
    </source>
</evidence>
<protein>
    <recommendedName>
        <fullName evidence="3">F-box domain-containing protein</fullName>
    </recommendedName>
</protein>
<reference evidence="1" key="1">
    <citation type="journal article" date="2020" name="Nat. Commun.">
        <title>Large-scale genome sequencing of mycorrhizal fungi provides insights into the early evolution of symbiotic traits.</title>
        <authorList>
            <person name="Miyauchi S."/>
            <person name="Kiss E."/>
            <person name="Kuo A."/>
            <person name="Drula E."/>
            <person name="Kohler A."/>
            <person name="Sanchez-Garcia M."/>
            <person name="Morin E."/>
            <person name="Andreopoulos B."/>
            <person name="Barry K.W."/>
            <person name="Bonito G."/>
            <person name="Buee M."/>
            <person name="Carver A."/>
            <person name="Chen C."/>
            <person name="Cichocki N."/>
            <person name="Clum A."/>
            <person name="Culley D."/>
            <person name="Crous P.W."/>
            <person name="Fauchery L."/>
            <person name="Girlanda M."/>
            <person name="Hayes R.D."/>
            <person name="Keri Z."/>
            <person name="LaButti K."/>
            <person name="Lipzen A."/>
            <person name="Lombard V."/>
            <person name="Magnuson J."/>
            <person name="Maillard F."/>
            <person name="Murat C."/>
            <person name="Nolan M."/>
            <person name="Ohm R.A."/>
            <person name="Pangilinan J."/>
            <person name="Pereira M.F."/>
            <person name="Perotto S."/>
            <person name="Peter M."/>
            <person name="Pfister S."/>
            <person name="Riley R."/>
            <person name="Sitrit Y."/>
            <person name="Stielow J.B."/>
            <person name="Szollosi G."/>
            <person name="Zifcakova L."/>
            <person name="Stursova M."/>
            <person name="Spatafora J.W."/>
            <person name="Tedersoo L."/>
            <person name="Vaario L.M."/>
            <person name="Yamada A."/>
            <person name="Yan M."/>
            <person name="Wang P."/>
            <person name="Xu J."/>
            <person name="Bruns T."/>
            <person name="Baldrian P."/>
            <person name="Vilgalys R."/>
            <person name="Dunand C."/>
            <person name="Henrissat B."/>
            <person name="Grigoriev I.V."/>
            <person name="Hibbett D."/>
            <person name="Nagy L.G."/>
            <person name="Martin F.M."/>
        </authorList>
    </citation>
    <scope>NUCLEOTIDE SEQUENCE</scope>
    <source>
        <strain evidence="1">UP504</strain>
    </source>
</reference>
<dbReference type="AlphaFoldDB" id="A0A9P6AYZ8"/>
<evidence type="ECO:0008006" key="3">
    <source>
        <dbReference type="Google" id="ProtNLM"/>
    </source>
</evidence>
<organism evidence="1 2">
    <name type="scientific">Hydnum rufescens UP504</name>
    <dbReference type="NCBI Taxonomy" id="1448309"/>
    <lineage>
        <taxon>Eukaryota</taxon>
        <taxon>Fungi</taxon>
        <taxon>Dikarya</taxon>
        <taxon>Basidiomycota</taxon>
        <taxon>Agaricomycotina</taxon>
        <taxon>Agaricomycetes</taxon>
        <taxon>Cantharellales</taxon>
        <taxon>Hydnaceae</taxon>
        <taxon>Hydnum</taxon>
    </lineage>
</organism>
<evidence type="ECO:0000313" key="1">
    <source>
        <dbReference type="EMBL" id="KAF9514603.1"/>
    </source>
</evidence>
<dbReference type="Proteomes" id="UP000886523">
    <property type="component" value="Unassembled WGS sequence"/>
</dbReference>
<keyword evidence="2" id="KW-1185">Reference proteome</keyword>